<protein>
    <submittedName>
        <fullName evidence="1">Uncharacterized protein</fullName>
    </submittedName>
</protein>
<dbReference type="Proteomes" id="UP000715441">
    <property type="component" value="Unassembled WGS sequence"/>
</dbReference>
<keyword evidence="2" id="KW-1185">Reference proteome</keyword>
<dbReference type="EMBL" id="JAAXLS010000016">
    <property type="protein sequence ID" value="NKQ55684.1"/>
    <property type="molecule type" value="Genomic_DNA"/>
</dbReference>
<organism evidence="1 2">
    <name type="scientific">Amycolatopsis acididurans</name>
    <dbReference type="NCBI Taxonomy" id="2724524"/>
    <lineage>
        <taxon>Bacteria</taxon>
        <taxon>Bacillati</taxon>
        <taxon>Actinomycetota</taxon>
        <taxon>Actinomycetes</taxon>
        <taxon>Pseudonocardiales</taxon>
        <taxon>Pseudonocardiaceae</taxon>
        <taxon>Amycolatopsis</taxon>
    </lineage>
</organism>
<gene>
    <name evidence="1" type="ORF">HFP15_22655</name>
</gene>
<evidence type="ECO:0000313" key="2">
    <source>
        <dbReference type="Proteomes" id="UP000715441"/>
    </source>
</evidence>
<name>A0ABX1J7Z1_9PSEU</name>
<sequence>MDMLDTWERALGPVRGLSRFLRLEEAFDVNTGHAAMITVVEDFLRKIEGERDQAPG</sequence>
<reference evidence="1 2" key="1">
    <citation type="submission" date="2020-04" db="EMBL/GenBank/DDBJ databases">
        <title>Novel species.</title>
        <authorList>
            <person name="Teo W.F.A."/>
            <person name="Lipun K."/>
            <person name="Srisuk N."/>
            <person name="Duangmal K."/>
        </authorList>
    </citation>
    <scope>NUCLEOTIDE SEQUENCE [LARGE SCALE GENOMIC DNA]</scope>
    <source>
        <strain evidence="1 2">K13G38</strain>
    </source>
</reference>
<dbReference type="RefSeq" id="WP_168518708.1">
    <property type="nucleotide sequence ID" value="NZ_JAAXLS010000016.1"/>
</dbReference>
<proteinExistence type="predicted"/>
<comment type="caution">
    <text evidence="1">The sequence shown here is derived from an EMBL/GenBank/DDBJ whole genome shotgun (WGS) entry which is preliminary data.</text>
</comment>
<evidence type="ECO:0000313" key="1">
    <source>
        <dbReference type="EMBL" id="NKQ55684.1"/>
    </source>
</evidence>
<accession>A0ABX1J7Z1</accession>